<dbReference type="GO" id="GO:0008131">
    <property type="term" value="F:primary methylamine oxidase activity"/>
    <property type="evidence" value="ECO:0007669"/>
    <property type="project" value="UniProtKB-EC"/>
</dbReference>
<comment type="PTM">
    <text evidence="20">Topaquinone (TPQ) is generated by copper-dependent autoxidation of a specific tyrosyl residue.</text>
</comment>
<evidence type="ECO:0000256" key="6">
    <source>
        <dbReference type="ARBA" id="ARBA00011738"/>
    </source>
</evidence>
<keyword evidence="16" id="KW-1015">Disulfide bond</keyword>
<dbReference type="Gene3D" id="1.50.40.10">
    <property type="entry name" value="Mitochondrial carrier domain"/>
    <property type="match status" value="1"/>
</dbReference>
<dbReference type="GO" id="GO:0009308">
    <property type="term" value="P:amine metabolic process"/>
    <property type="evidence" value="ECO:0007669"/>
    <property type="project" value="InterPro"/>
</dbReference>
<dbReference type="Pfam" id="PF00153">
    <property type="entry name" value="Mito_carr"/>
    <property type="match status" value="3"/>
</dbReference>
<comment type="cofactor">
    <cofactor evidence="2">
        <name>Mn(2+)</name>
        <dbReference type="ChEBI" id="CHEBI:29035"/>
    </cofactor>
</comment>
<keyword evidence="17" id="KW-0464">Manganese</keyword>
<evidence type="ECO:0000256" key="15">
    <source>
        <dbReference type="ARBA" id="ARBA00023136"/>
    </source>
</evidence>
<evidence type="ECO:0000259" key="24">
    <source>
        <dbReference type="Pfam" id="PF02727"/>
    </source>
</evidence>
<dbReference type="PANTHER" id="PTHR10638">
    <property type="entry name" value="COPPER AMINE OXIDASE"/>
    <property type="match status" value="1"/>
</dbReference>
<evidence type="ECO:0000256" key="16">
    <source>
        <dbReference type="ARBA" id="ARBA00023157"/>
    </source>
</evidence>
<feature type="active site" description="Proton acceptor" evidence="19">
    <location>
        <position position="314"/>
    </location>
</feature>
<comment type="similarity">
    <text evidence="5">Belongs to the copper/topaquinone oxidase family.</text>
</comment>
<evidence type="ECO:0000256" key="7">
    <source>
        <dbReference type="ARBA" id="ARBA00011922"/>
    </source>
</evidence>
<keyword evidence="8 21" id="KW-0812">Transmembrane</keyword>
<dbReference type="PROSITE" id="PS01165">
    <property type="entry name" value="COPPER_AMINE_OXID_2"/>
    <property type="match status" value="1"/>
</dbReference>
<keyword evidence="14" id="KW-0186">Copper</keyword>
<dbReference type="EC" id="1.4.3.21" evidence="7"/>
<dbReference type="AlphaFoldDB" id="A0A2T2P0H9"/>
<evidence type="ECO:0000256" key="20">
    <source>
        <dbReference type="PIRSR" id="PIRSR600269-51"/>
    </source>
</evidence>
<keyword evidence="12 22" id="KW-1133">Transmembrane helix</keyword>
<comment type="catalytic activity">
    <reaction evidence="18">
        <text>a primary methyl amine + O2 + H2O = an aldehyde + H2O2 + NH4(+)</text>
        <dbReference type="Rhea" id="RHEA:16153"/>
        <dbReference type="ChEBI" id="CHEBI:15377"/>
        <dbReference type="ChEBI" id="CHEBI:15379"/>
        <dbReference type="ChEBI" id="CHEBI:16240"/>
        <dbReference type="ChEBI" id="CHEBI:17478"/>
        <dbReference type="ChEBI" id="CHEBI:28938"/>
        <dbReference type="ChEBI" id="CHEBI:228804"/>
        <dbReference type="EC" id="1.4.3.21"/>
    </reaction>
</comment>
<dbReference type="STRING" id="1448308.A0A2T2P0H9"/>
<dbReference type="EMBL" id="KZ678131">
    <property type="protein sequence ID" value="PSN71157.1"/>
    <property type="molecule type" value="Genomic_DNA"/>
</dbReference>
<evidence type="ECO:0000256" key="22">
    <source>
        <dbReference type="SAM" id="Phobius"/>
    </source>
</evidence>
<dbReference type="Pfam" id="PF01179">
    <property type="entry name" value="Cu_amine_oxid"/>
    <property type="match status" value="1"/>
</dbReference>
<evidence type="ECO:0000256" key="14">
    <source>
        <dbReference type="ARBA" id="ARBA00023008"/>
    </source>
</evidence>
<protein>
    <recommendedName>
        <fullName evidence="7">primary-amine oxidase</fullName>
        <ecNumber evidence="7">1.4.3.21</ecNumber>
    </recommendedName>
</protein>
<comment type="cofactor">
    <cofactor evidence="3">
        <name>Zn(2+)</name>
        <dbReference type="ChEBI" id="CHEBI:29105"/>
    </cofactor>
</comment>
<dbReference type="FunFam" id="3.10.450.40:FF:000014">
    <property type="entry name" value="Peroxisomal primary amine oxidase"/>
    <property type="match status" value="1"/>
</dbReference>
<dbReference type="InterPro" id="IPR023395">
    <property type="entry name" value="MCP_dom_sf"/>
</dbReference>
<feature type="active site" description="Schiff-base intermediate with substrate; via topaquinone" evidence="19">
    <location>
        <position position="398"/>
    </location>
</feature>
<evidence type="ECO:0000256" key="3">
    <source>
        <dbReference type="ARBA" id="ARBA00001947"/>
    </source>
</evidence>
<evidence type="ECO:0000256" key="17">
    <source>
        <dbReference type="ARBA" id="ARBA00023211"/>
    </source>
</evidence>
<feature type="domain" description="Copper amine oxidase catalytic" evidence="23">
    <location>
        <begin position="237"/>
        <end position="649"/>
    </location>
</feature>
<dbReference type="GO" id="GO:0005507">
    <property type="term" value="F:copper ion binding"/>
    <property type="evidence" value="ECO:0007669"/>
    <property type="project" value="InterPro"/>
</dbReference>
<keyword evidence="27" id="KW-1185">Reference proteome</keyword>
<dbReference type="InterPro" id="IPR015800">
    <property type="entry name" value="Cu_amine_oxidase_N2"/>
</dbReference>
<keyword evidence="10 19" id="KW-0801">TPQ</keyword>
<dbReference type="InterPro" id="IPR000269">
    <property type="entry name" value="Cu_amine_oxidase"/>
</dbReference>
<feature type="domain" description="Copper amine oxidase N2-terminal" evidence="24">
    <location>
        <begin position="20"/>
        <end position="103"/>
    </location>
</feature>
<evidence type="ECO:0000256" key="8">
    <source>
        <dbReference type="ARBA" id="ARBA00022692"/>
    </source>
</evidence>
<evidence type="ECO:0000256" key="2">
    <source>
        <dbReference type="ARBA" id="ARBA00001936"/>
    </source>
</evidence>
<evidence type="ECO:0000259" key="25">
    <source>
        <dbReference type="Pfam" id="PF02728"/>
    </source>
</evidence>
<dbReference type="SUPFAM" id="SSF54416">
    <property type="entry name" value="Amine oxidase N-terminal region"/>
    <property type="match status" value="2"/>
</dbReference>
<evidence type="ECO:0000256" key="10">
    <source>
        <dbReference type="ARBA" id="ARBA00022772"/>
    </source>
</evidence>
<dbReference type="OrthoDB" id="5379943at2759"/>
<evidence type="ECO:0000313" key="27">
    <source>
        <dbReference type="Proteomes" id="UP000240883"/>
    </source>
</evidence>
<proteinExistence type="inferred from homology"/>
<evidence type="ECO:0000256" key="21">
    <source>
        <dbReference type="PROSITE-ProRule" id="PRU00282"/>
    </source>
</evidence>
<comment type="cofactor">
    <cofactor evidence="1">
        <name>Cu cation</name>
        <dbReference type="ChEBI" id="CHEBI:23378"/>
    </cofactor>
</comment>
<evidence type="ECO:0000256" key="4">
    <source>
        <dbReference type="ARBA" id="ARBA00004141"/>
    </source>
</evidence>
<dbReference type="Pfam" id="PF02727">
    <property type="entry name" value="Cu_amine_oxidN2"/>
    <property type="match status" value="1"/>
</dbReference>
<evidence type="ECO:0000256" key="9">
    <source>
        <dbReference type="ARBA" id="ARBA00022723"/>
    </source>
</evidence>
<dbReference type="FunFam" id="3.10.450.40:FF:000019">
    <property type="entry name" value="Amine oxidase"/>
    <property type="match status" value="1"/>
</dbReference>
<dbReference type="InterPro" id="IPR049947">
    <property type="entry name" value="Cu_Am_Ox_Cu-bd"/>
</dbReference>
<dbReference type="InterPro" id="IPR016182">
    <property type="entry name" value="Cu_amine_oxidase_N-reg"/>
</dbReference>
<evidence type="ECO:0000313" key="26">
    <source>
        <dbReference type="EMBL" id="PSN71157.1"/>
    </source>
</evidence>
<comment type="subcellular location">
    <subcellularLocation>
        <location evidence="4">Membrane</location>
        <topology evidence="4">Multi-pass membrane protein</topology>
    </subcellularLocation>
</comment>
<dbReference type="FunFam" id="2.70.98.20:FF:000001">
    <property type="entry name" value="Amine oxidase"/>
    <property type="match status" value="1"/>
</dbReference>
<dbReference type="PROSITE" id="PS50920">
    <property type="entry name" value="SOLCAR"/>
    <property type="match status" value="3"/>
</dbReference>
<dbReference type="Pfam" id="PF02728">
    <property type="entry name" value="Cu_amine_oxidN3"/>
    <property type="match status" value="1"/>
</dbReference>
<dbReference type="SUPFAM" id="SSF103506">
    <property type="entry name" value="Mitochondrial carrier"/>
    <property type="match status" value="1"/>
</dbReference>
<keyword evidence="9" id="KW-0479">Metal-binding</keyword>
<keyword evidence="11" id="KW-0496">Mitochondrion</keyword>
<dbReference type="InterPro" id="IPR015798">
    <property type="entry name" value="Cu_amine_oxidase_C"/>
</dbReference>
<reference evidence="26 27" key="1">
    <citation type="journal article" date="2018" name="Front. Microbiol.">
        <title>Genome-Wide Analysis of Corynespora cassiicola Leaf Fall Disease Putative Effectors.</title>
        <authorList>
            <person name="Lopez D."/>
            <person name="Ribeiro S."/>
            <person name="Label P."/>
            <person name="Fumanal B."/>
            <person name="Venisse J.S."/>
            <person name="Kohler A."/>
            <person name="de Oliveira R.R."/>
            <person name="Labutti K."/>
            <person name="Lipzen A."/>
            <person name="Lail K."/>
            <person name="Bauer D."/>
            <person name="Ohm R.A."/>
            <person name="Barry K.W."/>
            <person name="Spatafora J."/>
            <person name="Grigoriev I.V."/>
            <person name="Martin F.M."/>
            <person name="Pujade-Renaud V."/>
        </authorList>
    </citation>
    <scope>NUCLEOTIDE SEQUENCE [LARGE SCALE GENOMIC DNA]</scope>
    <source>
        <strain evidence="26 27">Philippines</strain>
    </source>
</reference>
<feature type="repeat" description="Solcar" evidence="21">
    <location>
        <begin position="753"/>
        <end position="841"/>
    </location>
</feature>
<evidence type="ECO:0000256" key="19">
    <source>
        <dbReference type="PIRSR" id="PIRSR600269-50"/>
    </source>
</evidence>
<evidence type="ECO:0000256" key="11">
    <source>
        <dbReference type="ARBA" id="ARBA00022792"/>
    </source>
</evidence>
<feature type="transmembrane region" description="Helical" evidence="22">
    <location>
        <begin position="817"/>
        <end position="834"/>
    </location>
</feature>
<name>A0A2T2P0H9_CORCC</name>
<dbReference type="PANTHER" id="PTHR10638:SF86">
    <property type="entry name" value="COPPER AMINE OXIDASE 1-RELATED"/>
    <property type="match status" value="1"/>
</dbReference>
<keyword evidence="15 21" id="KW-0472">Membrane</keyword>
<keyword evidence="13" id="KW-0560">Oxidoreductase</keyword>
<sequence length="1052" mass="117362">MALDRLKQAAAHVMGQGPPHPFDPLSEAEIEQAVAIVRKEHSNVFFNAVTLWEPRKADMMKWVKDPESVPRPNRVADVVAIGRGSKVYDGIVDLTEGKIISWELTEGVQPLITMEDLQIVETIVRKDPKVIEQCGILGIPPEDMHKVYCDPWTIGYDERFGSNVRLQQALMYYRPHVDDSQYSYPLDFCPIYNSDTQEIIHIDIPPVRRPLNRAAPNNYHAAAIEKEGGYRTDLKPINITQPEGVSFTMDGRVISWQNWKLHIGFNYREGMVLSNITFNDKGTERDVFWRLSLAEMVVPYGNPDHPHQRKHAFDLGEYGGGYMTNSLSLGCDCKGAIHYLDAAFVNKAGNATTIKNAICIHEEDAGILFKHTDFRDDSVTVTRARKLIISHIFTAANYEYCVYWIFHQDGTVQLEIKLTGILNTYAMLPGEDLKGWGTEVYPGVNAHNHQHLFCLRVDPNIDGPDNTVFQVDAARGSGEVGSAENKYGNAFYAKKTKFENPVQAMSDYNGATSRTWEMCNENKLNPYSKKPVSYKLVSREVPELLPKEGGLVWKRAGFARHAVHVTKYEDSQIHPAGRHVPQTSGEPSQGIPAWIAANPDANIANTDIVLWHTFGITHFPSPEDFPVMPAEPMTLLLRPRNFFTRNPCLDVPPSYCSVPSGVKQGSTLVDKISKLAFGDDKADSCCQNPSACHIHTSRCCVIGLVWDEASQLPSKENAPLSLNLATLHTPSAPATMVRALPPIEGNRGSNAISPSIVELVAGFSAGVVSCLVVHPLDLLKNRLQLNSATRSRPGDSFRIFRHVVRDEGGMRALYRGLWPNMLGNSLGWGIYFLFYRNLKDVLQGRRGHGEKLNYAEFFGASIVAGLLTGACTNPIWVVKTRMLERGANHPLAYKSMGAGMKHVYETRGLKGLWAGFVPSTLGVLHGAVQFAIYEKMKHRMAEAKGGKDKITNLDYVYMSGGSKLLAGGITYPYQPIRARMQQYNAAEKYSGLADLIRKTWKNEGFFAFYKGVIPNTLRVIPTTVVTFLVYENTKIFLPKAFEGDVEESHDED</sequence>
<evidence type="ECO:0000256" key="5">
    <source>
        <dbReference type="ARBA" id="ARBA00007983"/>
    </source>
</evidence>
<feature type="repeat" description="Solcar" evidence="21">
    <location>
        <begin position="852"/>
        <end position="939"/>
    </location>
</feature>
<dbReference type="Gene3D" id="3.10.450.40">
    <property type="match status" value="2"/>
</dbReference>
<feature type="modified residue" description="2',4',5'-topaquinone" evidence="20">
    <location>
        <position position="398"/>
    </location>
</feature>
<dbReference type="Gene3D" id="2.70.98.20">
    <property type="entry name" value="Copper amine oxidase, catalytic domain"/>
    <property type="match status" value="1"/>
</dbReference>
<evidence type="ECO:0000256" key="13">
    <source>
        <dbReference type="ARBA" id="ARBA00023002"/>
    </source>
</evidence>
<dbReference type="PROSITE" id="PS01164">
    <property type="entry name" value="COPPER_AMINE_OXID_1"/>
    <property type="match status" value="1"/>
</dbReference>
<dbReference type="GO" id="GO:0048038">
    <property type="term" value="F:quinone binding"/>
    <property type="evidence" value="ECO:0007669"/>
    <property type="project" value="InterPro"/>
</dbReference>
<dbReference type="InterPro" id="IPR049948">
    <property type="entry name" value="Cu_Am_ox_TPQ-bd"/>
</dbReference>
<gene>
    <name evidence="26" type="ORF">BS50DRAFT_608161</name>
</gene>
<evidence type="ECO:0000256" key="18">
    <source>
        <dbReference type="ARBA" id="ARBA00048032"/>
    </source>
</evidence>
<accession>A0A2T2P0H9</accession>
<dbReference type="SUPFAM" id="SSF49998">
    <property type="entry name" value="Amine oxidase catalytic domain"/>
    <property type="match status" value="1"/>
</dbReference>
<dbReference type="InterPro" id="IPR036460">
    <property type="entry name" value="Cu_amine_oxidase_C_sf"/>
</dbReference>
<organism evidence="26 27">
    <name type="scientific">Corynespora cassiicola Philippines</name>
    <dbReference type="NCBI Taxonomy" id="1448308"/>
    <lineage>
        <taxon>Eukaryota</taxon>
        <taxon>Fungi</taxon>
        <taxon>Dikarya</taxon>
        <taxon>Ascomycota</taxon>
        <taxon>Pezizomycotina</taxon>
        <taxon>Dothideomycetes</taxon>
        <taxon>Pleosporomycetidae</taxon>
        <taxon>Pleosporales</taxon>
        <taxon>Corynesporascaceae</taxon>
        <taxon>Corynespora</taxon>
    </lineage>
</organism>
<evidence type="ECO:0000256" key="12">
    <source>
        <dbReference type="ARBA" id="ARBA00022989"/>
    </source>
</evidence>
<feature type="transmembrane region" description="Helical" evidence="22">
    <location>
        <begin position="854"/>
        <end position="876"/>
    </location>
</feature>
<feature type="repeat" description="Solcar" evidence="21">
    <location>
        <begin position="954"/>
        <end position="1036"/>
    </location>
</feature>
<evidence type="ECO:0000256" key="1">
    <source>
        <dbReference type="ARBA" id="ARBA00001935"/>
    </source>
</evidence>
<keyword evidence="11" id="KW-0999">Mitochondrion inner membrane</keyword>
<evidence type="ECO:0000259" key="23">
    <source>
        <dbReference type="Pfam" id="PF01179"/>
    </source>
</evidence>
<dbReference type="NCBIfam" id="NF008559">
    <property type="entry name" value="PRK11504.1"/>
    <property type="match status" value="1"/>
</dbReference>
<dbReference type="Proteomes" id="UP000240883">
    <property type="component" value="Unassembled WGS sequence"/>
</dbReference>
<feature type="domain" description="Copper amine oxidase N3-terminal" evidence="25">
    <location>
        <begin position="110"/>
        <end position="211"/>
    </location>
</feature>
<dbReference type="GO" id="GO:0016020">
    <property type="term" value="C:membrane"/>
    <property type="evidence" value="ECO:0007669"/>
    <property type="project" value="UniProtKB-SubCell"/>
</dbReference>
<comment type="subunit">
    <text evidence="6">Homodimer.</text>
</comment>
<feature type="transmembrane region" description="Helical" evidence="22">
    <location>
        <begin position="912"/>
        <end position="933"/>
    </location>
</feature>
<dbReference type="InterPro" id="IPR015802">
    <property type="entry name" value="Cu_amine_oxidase_N3"/>
</dbReference>
<dbReference type="InterPro" id="IPR018108">
    <property type="entry name" value="MCP_transmembrane"/>
</dbReference>